<name>A0A0E9SWC8_ANGAN</name>
<evidence type="ECO:0000256" key="1">
    <source>
        <dbReference type="SAM" id="MobiDB-lite"/>
    </source>
</evidence>
<sequence>MGKLENVIEKNSWTASHFPHTRTTTHTHTFK</sequence>
<feature type="compositionally biased region" description="Basic residues" evidence="1">
    <location>
        <begin position="19"/>
        <end position="31"/>
    </location>
</feature>
<dbReference type="AlphaFoldDB" id="A0A0E9SWC8"/>
<protein>
    <submittedName>
        <fullName evidence="2">Uncharacterized protein</fullName>
    </submittedName>
</protein>
<accession>A0A0E9SWC8</accession>
<reference evidence="2" key="1">
    <citation type="submission" date="2014-11" db="EMBL/GenBank/DDBJ databases">
        <authorList>
            <person name="Amaro Gonzalez C."/>
        </authorList>
    </citation>
    <scope>NUCLEOTIDE SEQUENCE</scope>
</reference>
<reference evidence="2" key="2">
    <citation type="journal article" date="2015" name="Fish Shellfish Immunol.">
        <title>Early steps in the European eel (Anguilla anguilla)-Vibrio vulnificus interaction in the gills: Role of the RtxA13 toxin.</title>
        <authorList>
            <person name="Callol A."/>
            <person name="Pajuelo D."/>
            <person name="Ebbesson L."/>
            <person name="Teles M."/>
            <person name="MacKenzie S."/>
            <person name="Amaro C."/>
        </authorList>
    </citation>
    <scope>NUCLEOTIDE SEQUENCE</scope>
</reference>
<dbReference type="EMBL" id="GBXM01062981">
    <property type="protein sequence ID" value="JAH45596.1"/>
    <property type="molecule type" value="Transcribed_RNA"/>
</dbReference>
<proteinExistence type="predicted"/>
<feature type="region of interest" description="Disordered" evidence="1">
    <location>
        <begin position="1"/>
        <end position="31"/>
    </location>
</feature>
<evidence type="ECO:0000313" key="2">
    <source>
        <dbReference type="EMBL" id="JAH45596.1"/>
    </source>
</evidence>
<organism evidence="2">
    <name type="scientific">Anguilla anguilla</name>
    <name type="common">European freshwater eel</name>
    <name type="synonym">Muraena anguilla</name>
    <dbReference type="NCBI Taxonomy" id="7936"/>
    <lineage>
        <taxon>Eukaryota</taxon>
        <taxon>Metazoa</taxon>
        <taxon>Chordata</taxon>
        <taxon>Craniata</taxon>
        <taxon>Vertebrata</taxon>
        <taxon>Euteleostomi</taxon>
        <taxon>Actinopterygii</taxon>
        <taxon>Neopterygii</taxon>
        <taxon>Teleostei</taxon>
        <taxon>Anguilliformes</taxon>
        <taxon>Anguillidae</taxon>
        <taxon>Anguilla</taxon>
    </lineage>
</organism>